<proteinExistence type="predicted"/>
<keyword evidence="1" id="KW-1133">Transmembrane helix</keyword>
<evidence type="ECO:0000313" key="2">
    <source>
        <dbReference type="EMBL" id="KJA20862.1"/>
    </source>
</evidence>
<keyword evidence="1" id="KW-0472">Membrane</keyword>
<gene>
    <name evidence="2" type="ORF">HYPSUDRAFT_768666</name>
</gene>
<dbReference type="EMBL" id="KN817563">
    <property type="protein sequence ID" value="KJA20862.1"/>
    <property type="molecule type" value="Genomic_DNA"/>
</dbReference>
<dbReference type="Proteomes" id="UP000054270">
    <property type="component" value="Unassembled WGS sequence"/>
</dbReference>
<organism evidence="2 3">
    <name type="scientific">Hypholoma sublateritium (strain FD-334 SS-4)</name>
    <dbReference type="NCBI Taxonomy" id="945553"/>
    <lineage>
        <taxon>Eukaryota</taxon>
        <taxon>Fungi</taxon>
        <taxon>Dikarya</taxon>
        <taxon>Basidiomycota</taxon>
        <taxon>Agaricomycotina</taxon>
        <taxon>Agaricomycetes</taxon>
        <taxon>Agaricomycetidae</taxon>
        <taxon>Agaricales</taxon>
        <taxon>Agaricineae</taxon>
        <taxon>Strophariaceae</taxon>
        <taxon>Hypholoma</taxon>
    </lineage>
</organism>
<feature type="transmembrane region" description="Helical" evidence="1">
    <location>
        <begin position="12"/>
        <end position="31"/>
    </location>
</feature>
<dbReference type="AlphaFoldDB" id="A0A0D2L2E3"/>
<evidence type="ECO:0000313" key="3">
    <source>
        <dbReference type="Proteomes" id="UP000054270"/>
    </source>
</evidence>
<keyword evidence="1" id="KW-0812">Transmembrane</keyword>
<name>A0A0D2L2E3_HYPSF</name>
<accession>A0A0D2L2E3</accession>
<sequence length="129" mass="14201">MAFKLQARLPRSVAGVNLLLGMISYILIANVPRRWSEQPPPLKRACLACIGRPTVTHVALGGQELADSDLLPLLSRLASEEVIVTEKAPFDRASVRHAPTYGSAARATHQLRGYARLRRDLVGQRVRLP</sequence>
<reference evidence="3" key="1">
    <citation type="submission" date="2014-04" db="EMBL/GenBank/DDBJ databases">
        <title>Evolutionary Origins and Diversification of the Mycorrhizal Mutualists.</title>
        <authorList>
            <consortium name="DOE Joint Genome Institute"/>
            <consortium name="Mycorrhizal Genomics Consortium"/>
            <person name="Kohler A."/>
            <person name="Kuo A."/>
            <person name="Nagy L.G."/>
            <person name="Floudas D."/>
            <person name="Copeland A."/>
            <person name="Barry K.W."/>
            <person name="Cichocki N."/>
            <person name="Veneault-Fourrey C."/>
            <person name="LaButti K."/>
            <person name="Lindquist E.A."/>
            <person name="Lipzen A."/>
            <person name="Lundell T."/>
            <person name="Morin E."/>
            <person name="Murat C."/>
            <person name="Riley R."/>
            <person name="Ohm R."/>
            <person name="Sun H."/>
            <person name="Tunlid A."/>
            <person name="Henrissat B."/>
            <person name="Grigoriev I.V."/>
            <person name="Hibbett D.S."/>
            <person name="Martin F."/>
        </authorList>
    </citation>
    <scope>NUCLEOTIDE SEQUENCE [LARGE SCALE GENOMIC DNA]</scope>
    <source>
        <strain evidence="3">FD-334 SS-4</strain>
    </source>
</reference>
<keyword evidence="3" id="KW-1185">Reference proteome</keyword>
<protein>
    <submittedName>
        <fullName evidence="2">Uncharacterized protein</fullName>
    </submittedName>
</protein>
<evidence type="ECO:0000256" key="1">
    <source>
        <dbReference type="SAM" id="Phobius"/>
    </source>
</evidence>